<evidence type="ECO:0000313" key="1">
    <source>
        <dbReference type="EMBL" id="PPK80587.1"/>
    </source>
</evidence>
<dbReference type="EMBL" id="PTJA01000006">
    <property type="protein sequence ID" value="PPK80587.1"/>
    <property type="molecule type" value="Genomic_DNA"/>
</dbReference>
<organism evidence="1 2">
    <name type="scientific">Lacrimispora xylanisolvens</name>
    <dbReference type="NCBI Taxonomy" id="384636"/>
    <lineage>
        <taxon>Bacteria</taxon>
        <taxon>Bacillati</taxon>
        <taxon>Bacillota</taxon>
        <taxon>Clostridia</taxon>
        <taxon>Lachnospirales</taxon>
        <taxon>Lachnospiraceae</taxon>
        <taxon>Lacrimispora</taxon>
    </lineage>
</organism>
<proteinExistence type="predicted"/>
<sequence>MKKSEEVKCLCFWTYVVNKDHHYSDNCDNGFLVTTTVLDAPYYFRQWQEHSQYYEKGTIMGKKSIVKLRKCCSISQPSRRG</sequence>
<accession>A0A2S6HSD0</accession>
<protein>
    <submittedName>
        <fullName evidence="1">Uncharacterized protein</fullName>
    </submittedName>
</protein>
<comment type="caution">
    <text evidence="1">The sequence shown here is derived from an EMBL/GenBank/DDBJ whole genome shotgun (WGS) entry which is preliminary data.</text>
</comment>
<dbReference type="AlphaFoldDB" id="A0A2S6HSD0"/>
<gene>
    <name evidence="1" type="ORF">BXY41_106177</name>
</gene>
<name>A0A2S6HSD0_9FIRM</name>
<keyword evidence="2" id="KW-1185">Reference proteome</keyword>
<reference evidence="1 2" key="1">
    <citation type="submission" date="2018-02" db="EMBL/GenBank/DDBJ databases">
        <title>Genomic Encyclopedia of Archaeal and Bacterial Type Strains, Phase II (KMG-II): from individual species to whole genera.</title>
        <authorList>
            <person name="Goeker M."/>
        </authorList>
    </citation>
    <scope>NUCLEOTIDE SEQUENCE [LARGE SCALE GENOMIC DNA]</scope>
    <source>
        <strain evidence="1 2">DSM 3808</strain>
    </source>
</reference>
<evidence type="ECO:0000313" key="2">
    <source>
        <dbReference type="Proteomes" id="UP000237749"/>
    </source>
</evidence>
<dbReference type="Proteomes" id="UP000237749">
    <property type="component" value="Unassembled WGS sequence"/>
</dbReference>
<dbReference type="RefSeq" id="WP_146088576.1">
    <property type="nucleotide sequence ID" value="NZ_PTJA01000006.1"/>
</dbReference>